<proteinExistence type="predicted"/>
<protein>
    <recommendedName>
        <fullName evidence="4">SH3 domain-containing protein</fullName>
    </recommendedName>
</protein>
<feature type="region of interest" description="Disordered" evidence="3">
    <location>
        <begin position="79"/>
        <end position="115"/>
    </location>
</feature>
<dbReference type="GO" id="GO:0140278">
    <property type="term" value="P:mitotic division septum assembly"/>
    <property type="evidence" value="ECO:0007669"/>
    <property type="project" value="TreeGrafter"/>
</dbReference>
<feature type="compositionally biased region" description="Low complexity" evidence="3">
    <location>
        <begin position="260"/>
        <end position="269"/>
    </location>
</feature>
<dbReference type="InterPro" id="IPR038765">
    <property type="entry name" value="Papain-like_cys_pep_sf"/>
</dbReference>
<dbReference type="Pfam" id="PF01841">
    <property type="entry name" value="Transglut_core"/>
    <property type="match status" value="1"/>
</dbReference>
<evidence type="ECO:0000313" key="5">
    <source>
        <dbReference type="EMBL" id="EON63072.1"/>
    </source>
</evidence>
<feature type="compositionally biased region" description="Polar residues" evidence="3">
    <location>
        <begin position="461"/>
        <end position="476"/>
    </location>
</feature>
<dbReference type="PROSITE" id="PS50002">
    <property type="entry name" value="SH3"/>
    <property type="match status" value="1"/>
</dbReference>
<dbReference type="InterPro" id="IPR052557">
    <property type="entry name" value="CAP/Cytokinesis_protein"/>
</dbReference>
<dbReference type="SUPFAM" id="SSF54001">
    <property type="entry name" value="Cysteine proteinases"/>
    <property type="match status" value="1"/>
</dbReference>
<dbReference type="CDD" id="cd11889">
    <property type="entry name" value="SH3_Cyk3p-like"/>
    <property type="match status" value="1"/>
</dbReference>
<feature type="compositionally biased region" description="Basic residues" evidence="3">
    <location>
        <begin position="507"/>
        <end position="516"/>
    </location>
</feature>
<keyword evidence="6" id="KW-1185">Reference proteome</keyword>
<dbReference type="eggNOG" id="KOG4575">
    <property type="taxonomic scope" value="Eukaryota"/>
</dbReference>
<evidence type="ECO:0000256" key="2">
    <source>
        <dbReference type="PROSITE-ProRule" id="PRU00192"/>
    </source>
</evidence>
<feature type="compositionally biased region" description="Polar residues" evidence="3">
    <location>
        <begin position="130"/>
        <end position="144"/>
    </location>
</feature>
<dbReference type="PRINTS" id="PR01217">
    <property type="entry name" value="PRICHEXTENSN"/>
</dbReference>
<feature type="compositionally biased region" description="Pro residues" evidence="3">
    <location>
        <begin position="300"/>
        <end position="318"/>
    </location>
</feature>
<dbReference type="FunFam" id="2.30.30.40:FF:000168">
    <property type="entry name" value="SH3 domain protein (Cyk3)"/>
    <property type="match status" value="1"/>
</dbReference>
<feature type="compositionally biased region" description="Pro residues" evidence="3">
    <location>
        <begin position="171"/>
        <end position="181"/>
    </location>
</feature>
<feature type="compositionally biased region" description="Acidic residues" evidence="3">
    <location>
        <begin position="420"/>
        <end position="429"/>
    </location>
</feature>
<feature type="compositionally biased region" description="Low complexity" evidence="3">
    <location>
        <begin position="1207"/>
        <end position="1229"/>
    </location>
</feature>
<dbReference type="InterPro" id="IPR001452">
    <property type="entry name" value="SH3_domain"/>
</dbReference>
<name>R7YME6_CONA1</name>
<dbReference type="RefSeq" id="XP_007778389.1">
    <property type="nucleotide sequence ID" value="XM_007780199.1"/>
</dbReference>
<sequence length="1303" mass="141333">MPASAPALPTRFPCWCQAVYSWGGETKRDLGFIEGDLIECLNAGDGSWWMGRLRRDKRMVGLFPSNFVKLLDENFQPSRNASPLPLQSGGGGSISRGSTPNSVAAKPTPQKSTSMFRKPFQAYYAAGSPNPTATAKSANGTSPAASPHGSVSKHKPYASMKRPTPEIQKPPDTPSALPAPVPRSRGSRKRSADGNHTPSPRPQANGFSQARAVSPAPPSRVPSPAPSTSSYIPYRAPSPAPPPKDYSYYRAASPAPPVIQSSAQRSRAPSPAPPSQYHDHVRAVSPAPSADWRQLLRNPSPNPYELPEASPPPPPPPAHRVLYSQSRAPSPTRYDSQQDYIGRYHTPEPPPSGGKNYTPSPLTNAMNDVMSSLEDMTAARSPTPEPPRQPQSVWSPEAFEQVYTKEKKMRPRTSLGIGAQEEETEDDVYNTDSGYQTQHDGPPQIHNYVQRMESRLRKMQQEGQSRPQTGSSQSSGEPPAPPPKHESYQPRPQSSLENASEIAGRTNSRKSLKNRKSAYDLGRQMLDRTFTTKTAQSTSTNTTQMTDHSLMSGYSAGAISATSAGSLARRKWGLGSIRDRPQSVMGNTRDAAGSKLGFAGGENRPETPFTGVTYHSSHDSNQSRPDTSMSNWQPQPSGPSTGDGLGGFAVLKPKKSGFFKKMIESAKTGAASARSTIATGQVSRPTSYHKNSTSSILPNGVTAIAGGTAAPRLDSAAPGSAARDMGLGGGNDWVQVRRDVNRSNSISRNERIERAERCQMLDVPVLNPVDLLYETAEGDEGLDGLPIADPTDFTSCNLALVDKTARFVNSIPPMTTPASLAQGYVCRPYRSDVQRLRAIFTWVAERVSCEEDFEGEIDTRRVIQSRRGCAKEIAVLVMEMCAAVGIHCEVVHGLLKSPDEMLDIEMVARPNHYWNAVIVDGEWRIMDCALASPTNPKRSAYSSAGSSVAESWWFLARPMEICYTHVPLLPEQQHVVPTLSHDILMALPVACPPYFRNNMRIDEFDTSMLHMDGLEQAHVFLEVPEDMECVAEVEVRVFARDADGDFFESGEMVKKSALAQPDWVVGRKRYTIKALLPGDEGQGTLKVYAGKCGLRHSIKQNPHPLALSLPLSHTGSNPPYDFLIRHPTPHAQRHDLYVAQPQCYRLAINNTFVFAVRQHPSSLSPTSASSRTGDTSISYSDASGRRSPMPTFAARPASAMSMASVSAAGSVGSDPSNPSNASSVSSSAPHKPAKLAVQSPSGKIIRLVKRNEQVYGGASAVIGEDVGGTWETVVKIGERGTWRGLVLADRSARWCVFAEWLCV</sequence>
<feature type="compositionally biased region" description="Polar residues" evidence="3">
    <location>
        <begin position="355"/>
        <end position="370"/>
    </location>
</feature>
<feature type="region of interest" description="Disordered" evidence="3">
    <location>
        <begin position="130"/>
        <end position="546"/>
    </location>
</feature>
<dbReference type="Pfam" id="PF24584">
    <property type="entry name" value="Ig_CYK3_C"/>
    <property type="match status" value="2"/>
</dbReference>
<dbReference type="Proteomes" id="UP000016924">
    <property type="component" value="Unassembled WGS sequence"/>
</dbReference>
<dbReference type="SUPFAM" id="SSF50044">
    <property type="entry name" value="SH3-domain"/>
    <property type="match status" value="1"/>
</dbReference>
<feature type="compositionally biased region" description="Polar residues" evidence="3">
    <location>
        <begin position="323"/>
        <end position="339"/>
    </location>
</feature>
<evidence type="ECO:0000256" key="3">
    <source>
        <dbReference type="SAM" id="MobiDB-lite"/>
    </source>
</evidence>
<dbReference type="GeneID" id="19899610"/>
<reference evidence="6" key="1">
    <citation type="submission" date="2012-06" db="EMBL/GenBank/DDBJ databases">
        <title>The genome sequence of Coniosporium apollinis CBS 100218.</title>
        <authorList>
            <consortium name="The Broad Institute Genome Sequencing Platform"/>
            <person name="Cuomo C."/>
            <person name="Gorbushina A."/>
            <person name="Noack S."/>
            <person name="Walker B."/>
            <person name="Young S.K."/>
            <person name="Zeng Q."/>
            <person name="Gargeya S."/>
            <person name="Fitzgerald M."/>
            <person name="Haas B."/>
            <person name="Abouelleil A."/>
            <person name="Alvarado L."/>
            <person name="Arachchi H.M."/>
            <person name="Berlin A.M."/>
            <person name="Chapman S.B."/>
            <person name="Goldberg J."/>
            <person name="Griggs A."/>
            <person name="Gujja S."/>
            <person name="Hansen M."/>
            <person name="Howarth C."/>
            <person name="Imamovic A."/>
            <person name="Larimer J."/>
            <person name="McCowan C."/>
            <person name="Montmayeur A."/>
            <person name="Murphy C."/>
            <person name="Neiman D."/>
            <person name="Pearson M."/>
            <person name="Priest M."/>
            <person name="Roberts A."/>
            <person name="Saif S."/>
            <person name="Shea T."/>
            <person name="Sisk P."/>
            <person name="Sykes S."/>
            <person name="Wortman J."/>
            <person name="Nusbaum C."/>
            <person name="Birren B."/>
        </authorList>
    </citation>
    <scope>NUCLEOTIDE SEQUENCE [LARGE SCALE GENOMIC DNA]</scope>
    <source>
        <strain evidence="6">CBS 100218</strain>
    </source>
</reference>
<feature type="compositionally biased region" description="Polar residues" evidence="3">
    <location>
        <begin position="430"/>
        <end position="439"/>
    </location>
</feature>
<feature type="compositionally biased region" description="Low complexity" evidence="3">
    <location>
        <begin position="529"/>
        <end position="546"/>
    </location>
</feature>
<dbReference type="InterPro" id="IPR036028">
    <property type="entry name" value="SH3-like_dom_sf"/>
</dbReference>
<keyword evidence="1 2" id="KW-0728">SH3 domain</keyword>
<dbReference type="GO" id="GO:0110085">
    <property type="term" value="C:mitotic actomyosin contractile ring"/>
    <property type="evidence" value="ECO:0007669"/>
    <property type="project" value="TreeGrafter"/>
</dbReference>
<feature type="region of interest" description="Disordered" evidence="3">
    <location>
        <begin position="596"/>
        <end position="647"/>
    </location>
</feature>
<dbReference type="Gene3D" id="2.30.30.40">
    <property type="entry name" value="SH3 Domains"/>
    <property type="match status" value="1"/>
</dbReference>
<dbReference type="OMA" id="ETWYFLA"/>
<feature type="compositionally biased region" description="Polar residues" evidence="3">
    <location>
        <begin position="613"/>
        <end position="640"/>
    </location>
</feature>
<dbReference type="SMART" id="SM00326">
    <property type="entry name" value="SH3"/>
    <property type="match status" value="1"/>
</dbReference>
<feature type="domain" description="SH3" evidence="4">
    <location>
        <begin position="11"/>
        <end position="73"/>
    </location>
</feature>
<dbReference type="HOGENOM" id="CLU_002511_0_1_1"/>
<feature type="region of interest" description="Disordered" evidence="3">
    <location>
        <begin position="1162"/>
        <end position="1195"/>
    </location>
</feature>
<evidence type="ECO:0000313" key="6">
    <source>
        <dbReference type="Proteomes" id="UP000016924"/>
    </source>
</evidence>
<organism evidence="5 6">
    <name type="scientific">Coniosporium apollinis (strain CBS 100218)</name>
    <name type="common">Rock-inhabiting black yeast</name>
    <dbReference type="NCBI Taxonomy" id="1168221"/>
    <lineage>
        <taxon>Eukaryota</taxon>
        <taxon>Fungi</taxon>
        <taxon>Dikarya</taxon>
        <taxon>Ascomycota</taxon>
        <taxon>Pezizomycotina</taxon>
        <taxon>Dothideomycetes</taxon>
        <taxon>Dothideomycetes incertae sedis</taxon>
        <taxon>Coniosporium</taxon>
    </lineage>
</organism>
<dbReference type="SMART" id="SM00460">
    <property type="entry name" value="TGc"/>
    <property type="match status" value="1"/>
</dbReference>
<dbReference type="EMBL" id="JH767561">
    <property type="protein sequence ID" value="EON63072.1"/>
    <property type="molecule type" value="Genomic_DNA"/>
</dbReference>
<evidence type="ECO:0000256" key="1">
    <source>
        <dbReference type="ARBA" id="ARBA00022443"/>
    </source>
</evidence>
<dbReference type="Gene3D" id="3.10.620.30">
    <property type="match status" value="1"/>
</dbReference>
<evidence type="ECO:0000259" key="4">
    <source>
        <dbReference type="PROSITE" id="PS50002"/>
    </source>
</evidence>
<dbReference type="InterPro" id="IPR002931">
    <property type="entry name" value="Transglutaminase-like"/>
</dbReference>
<dbReference type="PANTHER" id="PTHR46333:SF2">
    <property type="entry name" value="CYTOKINESIS PROTEIN 3"/>
    <property type="match status" value="1"/>
</dbReference>
<dbReference type="Pfam" id="PF07653">
    <property type="entry name" value="SH3_2"/>
    <property type="match status" value="1"/>
</dbReference>
<accession>R7YME6</accession>
<dbReference type="OrthoDB" id="6129702at2759"/>
<dbReference type="InterPro" id="IPR056409">
    <property type="entry name" value="Ig_CYK3_C"/>
</dbReference>
<feature type="compositionally biased region" description="Pro residues" evidence="3">
    <location>
        <begin position="215"/>
        <end position="225"/>
    </location>
</feature>
<feature type="compositionally biased region" description="Low complexity" evidence="3">
    <location>
        <begin position="226"/>
        <end position="235"/>
    </location>
</feature>
<dbReference type="STRING" id="1168221.R7YME6"/>
<feature type="compositionally biased region" description="Polar residues" evidence="3">
    <location>
        <begin position="1171"/>
        <end position="1181"/>
    </location>
</feature>
<dbReference type="PANTHER" id="PTHR46333">
    <property type="entry name" value="CYTOKINESIS PROTEIN 3"/>
    <property type="match status" value="1"/>
</dbReference>
<feature type="region of interest" description="Disordered" evidence="3">
    <location>
        <begin position="1207"/>
        <end position="1235"/>
    </location>
</feature>
<dbReference type="FunFam" id="3.10.620.30:FF:000005">
    <property type="entry name" value="SH3 domain protein (Cyk3), putative"/>
    <property type="match status" value="1"/>
</dbReference>
<dbReference type="InterPro" id="IPR035553">
    <property type="entry name" value="Cyk3_SH3"/>
</dbReference>
<gene>
    <name evidence="5" type="ORF">W97_02299</name>
</gene>